<dbReference type="EMBL" id="MHRF01000007">
    <property type="protein sequence ID" value="OHA18166.1"/>
    <property type="molecule type" value="Genomic_DNA"/>
</dbReference>
<accession>A0A1G2M2P0</accession>
<organism evidence="1 2">
    <name type="scientific">Candidatus Taylorbacteria bacterium RIFCSPHIGHO2_01_FULL_46_22b</name>
    <dbReference type="NCBI Taxonomy" id="1802301"/>
    <lineage>
        <taxon>Bacteria</taxon>
        <taxon>Candidatus Tayloriibacteriota</taxon>
    </lineage>
</organism>
<dbReference type="AlphaFoldDB" id="A0A1G2M2P0"/>
<name>A0A1G2M2P0_9BACT</name>
<evidence type="ECO:0000313" key="1">
    <source>
        <dbReference type="EMBL" id="OHA18166.1"/>
    </source>
</evidence>
<proteinExistence type="predicted"/>
<reference evidence="1 2" key="1">
    <citation type="journal article" date="2016" name="Nat. Commun.">
        <title>Thousands of microbial genomes shed light on interconnected biogeochemical processes in an aquifer system.</title>
        <authorList>
            <person name="Anantharaman K."/>
            <person name="Brown C.T."/>
            <person name="Hug L.A."/>
            <person name="Sharon I."/>
            <person name="Castelle C.J."/>
            <person name="Probst A.J."/>
            <person name="Thomas B.C."/>
            <person name="Singh A."/>
            <person name="Wilkins M.J."/>
            <person name="Karaoz U."/>
            <person name="Brodie E.L."/>
            <person name="Williams K.H."/>
            <person name="Hubbard S.S."/>
            <person name="Banfield J.F."/>
        </authorList>
    </citation>
    <scope>NUCLEOTIDE SEQUENCE [LARGE SCALE GENOMIC DNA]</scope>
</reference>
<evidence type="ECO:0000313" key="2">
    <source>
        <dbReference type="Proteomes" id="UP000178873"/>
    </source>
</evidence>
<protein>
    <submittedName>
        <fullName evidence="1">Uncharacterized protein</fullName>
    </submittedName>
</protein>
<comment type="caution">
    <text evidence="1">The sequence shown here is derived from an EMBL/GenBank/DDBJ whole genome shotgun (WGS) entry which is preliminary data.</text>
</comment>
<sequence>MQKTPELIIENEQEVPQSLELVRELEVVENQDDVKLRLGEMLDRISSDVGALYEGMRVEQCLARVEQLSRVLETIELGKPLHISDETDSHYANAVIPAPEGIKIALSEGEAPGSVRAVVGFGKTLIGFKTDHLSVSEIDFAESEIRDANERKYLCRHVSGDLLKDDIHYLILRIPYELMPAERLTVEEKKKSRPFVFRGMRLGSQ</sequence>
<gene>
    <name evidence="1" type="ORF">A2664_01710</name>
</gene>
<dbReference type="Proteomes" id="UP000178873">
    <property type="component" value="Unassembled WGS sequence"/>
</dbReference>
<dbReference type="STRING" id="1802301.A2664_01710"/>